<dbReference type="PANTHER" id="PTHR34462">
    <property type="entry name" value="OS05G0587400 PROTEIN"/>
    <property type="match status" value="1"/>
</dbReference>
<accession>A0A8K0IHM4</accession>
<dbReference type="PANTHER" id="PTHR34462:SF1">
    <property type="entry name" value="OS05G0587400 PROTEIN"/>
    <property type="match status" value="1"/>
</dbReference>
<evidence type="ECO:0000313" key="1">
    <source>
        <dbReference type="EMBL" id="KAG1359123.1"/>
    </source>
</evidence>
<organism evidence="1 2">
    <name type="scientific">Cocos nucifera</name>
    <name type="common">Coconut palm</name>
    <dbReference type="NCBI Taxonomy" id="13894"/>
    <lineage>
        <taxon>Eukaryota</taxon>
        <taxon>Viridiplantae</taxon>
        <taxon>Streptophyta</taxon>
        <taxon>Embryophyta</taxon>
        <taxon>Tracheophyta</taxon>
        <taxon>Spermatophyta</taxon>
        <taxon>Magnoliopsida</taxon>
        <taxon>Liliopsida</taxon>
        <taxon>Arecaceae</taxon>
        <taxon>Arecoideae</taxon>
        <taxon>Cocoseae</taxon>
        <taxon>Attaleinae</taxon>
        <taxon>Cocos</taxon>
    </lineage>
</organism>
<gene>
    <name evidence="1" type="ORF">COCNU_08G005690</name>
</gene>
<sequence length="159" mass="17837">MVPHRAQKLNNIQWEGPNWVLVAGGALLSTLSIRLGCKLKQVFGAKQQYNAIKENGKSAVKRSGAYQLHSNCYCFTQDEDNCYHCCSGGRMDTKQESMSPILNEADLSLSLVKIPVWTSSTEWIELPQKLFHHPNKSDSPSISESGSDIYTKREVIHKL</sequence>
<reference evidence="1" key="1">
    <citation type="journal article" date="2017" name="Gigascience">
        <title>The genome draft of coconut (Cocos nucifera).</title>
        <authorList>
            <person name="Xiao Y."/>
            <person name="Xu P."/>
            <person name="Fan H."/>
            <person name="Baudouin L."/>
            <person name="Xia W."/>
            <person name="Bocs S."/>
            <person name="Xu J."/>
            <person name="Li Q."/>
            <person name="Guo A."/>
            <person name="Zhou L."/>
            <person name="Li J."/>
            <person name="Wu Y."/>
            <person name="Ma Z."/>
            <person name="Armero A."/>
            <person name="Issali A.E."/>
            <person name="Liu N."/>
            <person name="Peng M."/>
            <person name="Yang Y."/>
        </authorList>
    </citation>
    <scope>NUCLEOTIDE SEQUENCE</scope>
    <source>
        <tissue evidence="1">Spear leaf of Hainan Tall coconut</tissue>
    </source>
</reference>
<name>A0A8K0IHM4_COCNU</name>
<dbReference type="EMBL" id="CM017879">
    <property type="protein sequence ID" value="KAG1359123.1"/>
    <property type="molecule type" value="Genomic_DNA"/>
</dbReference>
<dbReference type="AlphaFoldDB" id="A0A8K0IHM4"/>
<dbReference type="Proteomes" id="UP000797356">
    <property type="component" value="Chromosome 8"/>
</dbReference>
<protein>
    <submittedName>
        <fullName evidence="1">Uncharacterized protein</fullName>
    </submittedName>
</protein>
<comment type="caution">
    <text evidence="1">The sequence shown here is derived from an EMBL/GenBank/DDBJ whole genome shotgun (WGS) entry which is preliminary data.</text>
</comment>
<keyword evidence="2" id="KW-1185">Reference proteome</keyword>
<evidence type="ECO:0000313" key="2">
    <source>
        <dbReference type="Proteomes" id="UP000797356"/>
    </source>
</evidence>
<proteinExistence type="predicted"/>
<reference evidence="1" key="2">
    <citation type="submission" date="2019-07" db="EMBL/GenBank/DDBJ databases">
        <authorList>
            <person name="Yang Y."/>
            <person name="Bocs S."/>
            <person name="Baudouin L."/>
        </authorList>
    </citation>
    <scope>NUCLEOTIDE SEQUENCE</scope>
    <source>
        <tissue evidence="1">Spear leaf of Hainan Tall coconut</tissue>
    </source>
</reference>
<dbReference type="OrthoDB" id="1937065at2759"/>